<dbReference type="Pfam" id="PF01529">
    <property type="entry name" value="DHHC"/>
    <property type="match status" value="1"/>
</dbReference>
<gene>
    <name evidence="13" type="ORF">KHLLAP_LOCUS6043</name>
</gene>
<evidence type="ECO:0000256" key="5">
    <source>
        <dbReference type="ARBA" id="ARBA00023136"/>
    </source>
</evidence>
<keyword evidence="4 10" id="KW-1133">Transmembrane helix</keyword>
<feature type="transmembrane region" description="Helical" evidence="10">
    <location>
        <begin position="200"/>
        <end position="223"/>
    </location>
</feature>
<accession>A0AAI8VJH6</accession>
<evidence type="ECO:0000313" key="14">
    <source>
        <dbReference type="Proteomes" id="UP001295740"/>
    </source>
</evidence>
<evidence type="ECO:0000313" key="13">
    <source>
        <dbReference type="EMBL" id="CAJ2505575.1"/>
    </source>
</evidence>
<proteinExistence type="inferred from homology"/>
<dbReference type="PANTHER" id="PTHR22883">
    <property type="entry name" value="ZINC FINGER DHHC DOMAIN CONTAINING PROTEIN"/>
    <property type="match status" value="1"/>
</dbReference>
<keyword evidence="3 10" id="KW-0812">Transmembrane</keyword>
<dbReference type="PROSITE" id="PS50216">
    <property type="entry name" value="DHHC"/>
    <property type="match status" value="1"/>
</dbReference>
<feature type="transmembrane region" description="Helical" evidence="10">
    <location>
        <begin position="6"/>
        <end position="24"/>
    </location>
</feature>
<dbReference type="InterPro" id="IPR039859">
    <property type="entry name" value="PFA4/ZDH16/20/ERF2-like"/>
</dbReference>
<feature type="transmembrane region" description="Helical" evidence="10">
    <location>
        <begin position="274"/>
        <end position="292"/>
    </location>
</feature>
<keyword evidence="8 10" id="KW-0012">Acyltransferase</keyword>
<evidence type="ECO:0000259" key="12">
    <source>
        <dbReference type="Pfam" id="PF01529"/>
    </source>
</evidence>
<dbReference type="EMBL" id="CAUWAG010000007">
    <property type="protein sequence ID" value="CAJ2505575.1"/>
    <property type="molecule type" value="Genomic_DNA"/>
</dbReference>
<protein>
    <recommendedName>
        <fullName evidence="10">Palmitoyltransferase</fullName>
        <ecNumber evidence="10">2.3.1.225</ecNumber>
    </recommendedName>
</protein>
<comment type="catalytic activity">
    <reaction evidence="9 10">
        <text>L-cysteinyl-[protein] + hexadecanoyl-CoA = S-hexadecanoyl-L-cysteinyl-[protein] + CoA</text>
        <dbReference type="Rhea" id="RHEA:36683"/>
        <dbReference type="Rhea" id="RHEA-COMP:10131"/>
        <dbReference type="Rhea" id="RHEA-COMP:11032"/>
        <dbReference type="ChEBI" id="CHEBI:29950"/>
        <dbReference type="ChEBI" id="CHEBI:57287"/>
        <dbReference type="ChEBI" id="CHEBI:57379"/>
        <dbReference type="ChEBI" id="CHEBI:74151"/>
        <dbReference type="EC" id="2.3.1.225"/>
    </reaction>
</comment>
<feature type="transmembrane region" description="Helical" evidence="10">
    <location>
        <begin position="244"/>
        <end position="268"/>
    </location>
</feature>
<dbReference type="Proteomes" id="UP001295740">
    <property type="component" value="Unassembled WGS sequence"/>
</dbReference>
<dbReference type="AlphaFoldDB" id="A0AAI8VJH6"/>
<evidence type="ECO:0000256" key="7">
    <source>
        <dbReference type="ARBA" id="ARBA00023288"/>
    </source>
</evidence>
<reference evidence="13" key="1">
    <citation type="submission" date="2023-10" db="EMBL/GenBank/DDBJ databases">
        <authorList>
            <person name="Hackl T."/>
        </authorList>
    </citation>
    <scope>NUCLEOTIDE SEQUENCE</scope>
</reference>
<feature type="transmembrane region" description="Helical" evidence="10">
    <location>
        <begin position="108"/>
        <end position="126"/>
    </location>
</feature>
<evidence type="ECO:0000256" key="10">
    <source>
        <dbReference type="RuleBase" id="RU079119"/>
    </source>
</evidence>
<evidence type="ECO:0000256" key="9">
    <source>
        <dbReference type="ARBA" id="ARBA00048048"/>
    </source>
</evidence>
<keyword evidence="14" id="KW-1185">Reference proteome</keyword>
<dbReference type="GO" id="GO:0016020">
    <property type="term" value="C:membrane"/>
    <property type="evidence" value="ECO:0007669"/>
    <property type="project" value="UniProtKB-SubCell"/>
</dbReference>
<evidence type="ECO:0000256" key="1">
    <source>
        <dbReference type="ARBA" id="ARBA00004141"/>
    </source>
</evidence>
<dbReference type="GO" id="GO:0019706">
    <property type="term" value="F:protein-cysteine S-palmitoyltransferase activity"/>
    <property type="evidence" value="ECO:0007669"/>
    <property type="project" value="UniProtKB-EC"/>
</dbReference>
<comment type="subcellular location">
    <subcellularLocation>
        <location evidence="1">Membrane</location>
        <topology evidence="1">Multi-pass membrane protein</topology>
    </subcellularLocation>
</comment>
<keyword evidence="5 10" id="KW-0472">Membrane</keyword>
<dbReference type="PANTHER" id="PTHR22883:SF288">
    <property type="entry name" value="PALMITOYLTRANSFERASE SWF1"/>
    <property type="match status" value="1"/>
</dbReference>
<comment type="domain">
    <text evidence="10">The DHHC domain is required for palmitoyltransferase activity.</text>
</comment>
<dbReference type="InterPro" id="IPR001594">
    <property type="entry name" value="Palmitoyltrfase_DHHC"/>
</dbReference>
<dbReference type="GO" id="GO:0005794">
    <property type="term" value="C:Golgi apparatus"/>
    <property type="evidence" value="ECO:0007669"/>
    <property type="project" value="TreeGrafter"/>
</dbReference>
<evidence type="ECO:0000256" key="11">
    <source>
        <dbReference type="SAM" id="MobiDB-lite"/>
    </source>
</evidence>
<evidence type="ECO:0000256" key="6">
    <source>
        <dbReference type="ARBA" id="ARBA00023139"/>
    </source>
</evidence>
<evidence type="ECO:0000256" key="8">
    <source>
        <dbReference type="ARBA" id="ARBA00023315"/>
    </source>
</evidence>
<feature type="domain" description="Palmitoyltransferase DHHC" evidence="12">
    <location>
        <begin position="153"/>
        <end position="299"/>
    </location>
</feature>
<evidence type="ECO:0000256" key="4">
    <source>
        <dbReference type="ARBA" id="ARBA00022989"/>
    </source>
</evidence>
<dbReference type="GO" id="GO:0005783">
    <property type="term" value="C:endoplasmic reticulum"/>
    <property type="evidence" value="ECO:0007669"/>
    <property type="project" value="TreeGrafter"/>
</dbReference>
<keyword evidence="6" id="KW-0564">Palmitate</keyword>
<name>A0AAI8VJH6_9PEZI</name>
<sequence>MALLAQVALGALAIAFMTFVAFFGRLPALRHTPIAWLHRAIWISIPNAILALDQRLTSGRLTSWTDRFGNYVMFGRHPTILIFFFLLLTVGEYMYLPGAWPRMSALHRLMGAIAIVLPYVFLYLAAYSDPGVITPATHSRWMSHYPYDFTLFHPGQTCRTCNLLKPARSKHCAVCNRCVAKMDHHCVFINNCVGYGNQHWFLLLLLSTAILTAYGGTLGLRLVSQNARARSAAFNLWKPHSMPWRTYFVLLTIGIQDDVGLGSVTLLAAMTSPLVWGLLGYHAYLIYCGTTTNESMKWQDWQAEMDDGFAFKRQLPTPRTKDPRVEAAWTRWPVEPVQVMVRTEDGEPPNSGSASELGVGEWERVWHLRDVENLYDLGLADNMIDVFVPNHSFRAETVTDLERGRRSKKPKARPGAGLVAAAT</sequence>
<comment type="similarity">
    <text evidence="10">Belongs to the DHHC palmitoyltransferase family.</text>
</comment>
<evidence type="ECO:0000256" key="2">
    <source>
        <dbReference type="ARBA" id="ARBA00022679"/>
    </source>
</evidence>
<comment type="caution">
    <text evidence="13">The sequence shown here is derived from an EMBL/GenBank/DDBJ whole genome shotgun (WGS) entry which is preliminary data.</text>
</comment>
<evidence type="ECO:0000256" key="3">
    <source>
        <dbReference type="ARBA" id="ARBA00022692"/>
    </source>
</evidence>
<keyword evidence="7" id="KW-0449">Lipoprotein</keyword>
<keyword evidence="2 10" id="KW-0808">Transferase</keyword>
<feature type="transmembrane region" description="Helical" evidence="10">
    <location>
        <begin position="77"/>
        <end position="96"/>
    </location>
</feature>
<dbReference type="EC" id="2.3.1.225" evidence="10"/>
<dbReference type="GO" id="GO:0006612">
    <property type="term" value="P:protein targeting to membrane"/>
    <property type="evidence" value="ECO:0007669"/>
    <property type="project" value="TreeGrafter"/>
</dbReference>
<feature type="region of interest" description="Disordered" evidence="11">
    <location>
        <begin position="400"/>
        <end position="423"/>
    </location>
</feature>
<organism evidence="13 14">
    <name type="scientific">Anthostomella pinea</name>
    <dbReference type="NCBI Taxonomy" id="933095"/>
    <lineage>
        <taxon>Eukaryota</taxon>
        <taxon>Fungi</taxon>
        <taxon>Dikarya</taxon>
        <taxon>Ascomycota</taxon>
        <taxon>Pezizomycotina</taxon>
        <taxon>Sordariomycetes</taxon>
        <taxon>Xylariomycetidae</taxon>
        <taxon>Xylariales</taxon>
        <taxon>Xylariaceae</taxon>
        <taxon>Anthostomella</taxon>
    </lineage>
</organism>